<dbReference type="PANTHER" id="PTHR24408:SF64">
    <property type="entry name" value="LINKING IMMUNITY AND METABOLISM-RELATED"/>
    <property type="match status" value="1"/>
</dbReference>
<keyword evidence="3 5" id="KW-0863">Zinc-finger</keyword>
<keyword evidence="1" id="KW-0479">Metal-binding</keyword>
<feature type="compositionally biased region" description="Basic and acidic residues" evidence="6">
    <location>
        <begin position="131"/>
        <end position="145"/>
    </location>
</feature>
<organism evidence="8 9">
    <name type="scientific">Patella caerulea</name>
    <name type="common">Rayed Mediterranean limpet</name>
    <dbReference type="NCBI Taxonomy" id="87958"/>
    <lineage>
        <taxon>Eukaryota</taxon>
        <taxon>Metazoa</taxon>
        <taxon>Spiralia</taxon>
        <taxon>Lophotrochozoa</taxon>
        <taxon>Mollusca</taxon>
        <taxon>Gastropoda</taxon>
        <taxon>Patellogastropoda</taxon>
        <taxon>Patelloidea</taxon>
        <taxon>Patellidae</taxon>
        <taxon>Patella</taxon>
    </lineage>
</organism>
<feature type="region of interest" description="Disordered" evidence="6">
    <location>
        <begin position="91"/>
        <end position="164"/>
    </location>
</feature>
<evidence type="ECO:0000256" key="4">
    <source>
        <dbReference type="ARBA" id="ARBA00022833"/>
    </source>
</evidence>
<feature type="region of interest" description="Disordered" evidence="6">
    <location>
        <begin position="608"/>
        <end position="641"/>
    </location>
</feature>
<dbReference type="InterPro" id="IPR008598">
    <property type="entry name" value="Di19_Zn-bd"/>
</dbReference>
<feature type="domain" description="C2H2-type" evidence="7">
    <location>
        <begin position="1147"/>
        <end position="1175"/>
    </location>
</feature>
<evidence type="ECO:0000256" key="2">
    <source>
        <dbReference type="ARBA" id="ARBA00022737"/>
    </source>
</evidence>
<feature type="domain" description="C2H2-type" evidence="7">
    <location>
        <begin position="1069"/>
        <end position="1092"/>
    </location>
</feature>
<feature type="region of interest" description="Disordered" evidence="6">
    <location>
        <begin position="373"/>
        <end position="392"/>
    </location>
</feature>
<evidence type="ECO:0000256" key="5">
    <source>
        <dbReference type="PROSITE-ProRule" id="PRU00042"/>
    </source>
</evidence>
<dbReference type="Pfam" id="PF05605">
    <property type="entry name" value="zf-Di19"/>
    <property type="match status" value="1"/>
</dbReference>
<evidence type="ECO:0000256" key="6">
    <source>
        <dbReference type="SAM" id="MobiDB-lite"/>
    </source>
</evidence>
<feature type="domain" description="C2H2-type" evidence="7">
    <location>
        <begin position="945"/>
        <end position="973"/>
    </location>
</feature>
<dbReference type="GO" id="GO:0005634">
    <property type="term" value="C:nucleus"/>
    <property type="evidence" value="ECO:0007669"/>
    <property type="project" value="TreeGrafter"/>
</dbReference>
<feature type="region of interest" description="Disordered" evidence="6">
    <location>
        <begin position="179"/>
        <end position="267"/>
    </location>
</feature>
<dbReference type="EMBL" id="JAZGQO010000001">
    <property type="protein sequence ID" value="KAK6194883.1"/>
    <property type="molecule type" value="Genomic_DNA"/>
</dbReference>
<feature type="compositionally biased region" description="Basic and acidic residues" evidence="6">
    <location>
        <begin position="608"/>
        <end position="617"/>
    </location>
</feature>
<comment type="caution">
    <text evidence="8">The sequence shown here is derived from an EMBL/GenBank/DDBJ whole genome shotgun (WGS) entry which is preliminary data.</text>
</comment>
<feature type="domain" description="C2H2-type" evidence="7">
    <location>
        <begin position="812"/>
        <end position="840"/>
    </location>
</feature>
<dbReference type="InterPro" id="IPR036236">
    <property type="entry name" value="Znf_C2H2_sf"/>
</dbReference>
<feature type="domain" description="C2H2-type" evidence="7">
    <location>
        <begin position="911"/>
        <end position="938"/>
    </location>
</feature>
<feature type="compositionally biased region" description="Acidic residues" evidence="6">
    <location>
        <begin position="618"/>
        <end position="634"/>
    </location>
</feature>
<gene>
    <name evidence="8" type="ORF">SNE40_000419</name>
</gene>
<dbReference type="PROSITE" id="PS50157">
    <property type="entry name" value="ZINC_FINGER_C2H2_2"/>
    <property type="match status" value="8"/>
</dbReference>
<feature type="domain" description="C2H2-type" evidence="7">
    <location>
        <begin position="1116"/>
        <end position="1146"/>
    </location>
</feature>
<dbReference type="PANTHER" id="PTHR24408">
    <property type="entry name" value="ZINC FINGER PROTEIN"/>
    <property type="match status" value="1"/>
</dbReference>
<feature type="region of interest" description="Disordered" evidence="6">
    <location>
        <begin position="507"/>
        <end position="527"/>
    </location>
</feature>
<dbReference type="PROSITE" id="PS00028">
    <property type="entry name" value="ZINC_FINGER_C2H2_1"/>
    <property type="match status" value="8"/>
</dbReference>
<name>A0AAN8KL80_PATCE</name>
<accession>A0AAN8KL80</accession>
<protein>
    <recommendedName>
        <fullName evidence="7">C2H2-type domain-containing protein</fullName>
    </recommendedName>
</protein>
<evidence type="ECO:0000256" key="3">
    <source>
        <dbReference type="ARBA" id="ARBA00022771"/>
    </source>
</evidence>
<keyword evidence="2" id="KW-0677">Repeat</keyword>
<dbReference type="GO" id="GO:0008270">
    <property type="term" value="F:zinc ion binding"/>
    <property type="evidence" value="ECO:0007669"/>
    <property type="project" value="UniProtKB-KW"/>
</dbReference>
<evidence type="ECO:0000259" key="7">
    <source>
        <dbReference type="PROSITE" id="PS50157"/>
    </source>
</evidence>
<feature type="compositionally biased region" description="Polar residues" evidence="6">
    <location>
        <begin position="513"/>
        <end position="523"/>
    </location>
</feature>
<feature type="compositionally biased region" description="Acidic residues" evidence="6">
    <location>
        <begin position="374"/>
        <end position="392"/>
    </location>
</feature>
<evidence type="ECO:0000313" key="9">
    <source>
        <dbReference type="Proteomes" id="UP001347796"/>
    </source>
</evidence>
<proteinExistence type="predicted"/>
<keyword evidence="4" id="KW-0862">Zinc</keyword>
<feature type="domain" description="C2H2-type" evidence="7">
    <location>
        <begin position="1010"/>
        <end position="1035"/>
    </location>
</feature>
<feature type="compositionally biased region" description="Basic residues" evidence="6">
    <location>
        <begin position="215"/>
        <end position="224"/>
    </location>
</feature>
<keyword evidence="9" id="KW-1185">Reference proteome</keyword>
<feature type="compositionally biased region" description="Basic and acidic residues" evidence="6">
    <location>
        <begin position="91"/>
        <end position="101"/>
    </location>
</feature>
<sequence>MGHKLEQIQFSFPISVLRTLATATKKRQRNLFVYKGFCPTPGGANSDCLFTAVLARGASQVRLTVENEGGFVVENDGKRLVCESNELKLQKGPDNKVDKSRSPVSNTSSNVIDGEELEIYDDIAEESDNDDCLHDNDKPDRELSPVRKRGRPRKSSPVVSDKQQLRVVLEKLDVKSGKAYEVDSASEGNSERESDEDGNEPHNSKSQTQSIGGRTRTRVIRKPTKYTTPLGESLSSETYRSGSAKSGTRHTSKNAQSPSTPHRGLQLPTVTPKTAFMNSMGLKPAVQQPSIPKSQLILLTSPATLIEKDGQKQLILPPGSTPITPEVANQMTNPKSAIQPKKVKGPYPTMLIGPGFKGKSVLDKENSDARDMMMDDEDADPDWDPQIDDDDNVVGTPATKRKATDTLLKSALQSKIAKLNPDTTPIGKKFSSSGKRFDLTKNRVGAVLNQLPKTPLVTIKPNNKNKQFWDDHDYLRQRETMKPETQTRSQTRKMSGLSAKIESLKNANEETNEVVQTQEPENQQLDDVDEGLNFQKTFMRQLTIPTVYNINQVNTEYLQMKHKEVPVKKPAPQDPVPVDLEEVPRIYQQIIFTSKGRPLRIQVRKKKAEIEKQKKKDEEDDEDDDDDDDEDDELEKTLDKVEGLDNMKLPYNLIPTESGDIEMFDDTVENEEQPSENEGMLGGLFVALNENGEEIKFQDENGEPIELFDEFGNMKELYTEDGSVLQFVDEAGDSVQAIEEEPGPDYSNFDPNLKVESFDDVNAFFDDHDSYDATVLDIEEEEYVDMPIEDVGLNPTSKKQPLSNISSSANTVPCEICSNFFLNHKNLLAHVRSKHKKDKSYASFESRIREKLKVKCEICEESMDTDIKLMEHMQHVHKVEAKFKCNTCGKGFMVKMRLDAHEKKVHHAIDQLCHLCPAVFKNARSLERHIEMHTSGQWDKLEEKKICPHCRKKFDKSTSLQAHIKARHSDPAKSNQAPVCRCWTCQAEFVSAKELRKHMIAEHVLHGHKYHCTLCKKVFDSMDALTNHKSEVHSGGISLHCPFCGIGYMARHTLISHISNNHLNRETPYKCPFCPSKFIRAVFLQKHIGVVHDLVAEVEVRKGSCDDQNEEKSTSKKCIFENCDKTFIREKDVVEHILDSHKEEFPHECEICGQRFAKDKYVTSHAHAAHKTKAFIGAEASSTESVKEPVTKVTPISVTRPGHIIKPRIVTPKVTTPKPGKVNVVPTPTVKSTESVTNAAVASITPPSATANIVTQTIETPSAKRTIILDTSHFQTTPKVITRTQPQVTQQVQASPTLITSKTIQTRSPAKSYPTTVTRGTTATILGPGKTTLYGNKIITGKNQPAETYIQHIEIPSTTTTEVHPQYQIQTVPQTQYTDYVVTSQPTNQPQQNVDVEQIVYNLNVETNPPAWHYSRIEDHAATMTISQEQTSVMGGDSQSSINVVSAEDLWRIINENIDQ</sequence>
<dbReference type="SUPFAM" id="SSF57667">
    <property type="entry name" value="beta-beta-alpha zinc fingers"/>
    <property type="match status" value="3"/>
</dbReference>
<reference evidence="8 9" key="1">
    <citation type="submission" date="2024-01" db="EMBL/GenBank/DDBJ databases">
        <title>The genome of the rayed Mediterranean limpet Patella caerulea (Linnaeus, 1758).</title>
        <authorList>
            <person name="Anh-Thu Weber A."/>
            <person name="Halstead-Nussloch G."/>
        </authorList>
    </citation>
    <scope>NUCLEOTIDE SEQUENCE [LARGE SCALE GENOMIC DNA]</scope>
    <source>
        <strain evidence="8">AATW-2023a</strain>
        <tissue evidence="8">Whole specimen</tissue>
    </source>
</reference>
<dbReference type="Gene3D" id="3.30.160.60">
    <property type="entry name" value="Classic Zinc Finger"/>
    <property type="match status" value="5"/>
</dbReference>
<feature type="compositionally biased region" description="Polar residues" evidence="6">
    <location>
        <begin position="102"/>
        <end position="111"/>
    </location>
</feature>
<feature type="domain" description="C2H2-type" evidence="7">
    <location>
        <begin position="883"/>
        <end position="906"/>
    </location>
</feature>
<evidence type="ECO:0000313" key="8">
    <source>
        <dbReference type="EMBL" id="KAK6194883.1"/>
    </source>
</evidence>
<dbReference type="GO" id="GO:0043565">
    <property type="term" value="F:sequence-specific DNA binding"/>
    <property type="evidence" value="ECO:0007669"/>
    <property type="project" value="TreeGrafter"/>
</dbReference>
<dbReference type="Pfam" id="PF00096">
    <property type="entry name" value="zf-C2H2"/>
    <property type="match status" value="1"/>
</dbReference>
<dbReference type="Proteomes" id="UP001347796">
    <property type="component" value="Unassembled WGS sequence"/>
</dbReference>
<feature type="compositionally biased region" description="Acidic residues" evidence="6">
    <location>
        <begin position="113"/>
        <end position="130"/>
    </location>
</feature>
<feature type="compositionally biased region" description="Polar residues" evidence="6">
    <location>
        <begin position="233"/>
        <end position="246"/>
    </location>
</feature>
<evidence type="ECO:0000256" key="1">
    <source>
        <dbReference type="ARBA" id="ARBA00022723"/>
    </source>
</evidence>
<dbReference type="SMART" id="SM00355">
    <property type="entry name" value="ZnF_C2H2"/>
    <property type="match status" value="11"/>
</dbReference>
<dbReference type="InterPro" id="IPR013087">
    <property type="entry name" value="Znf_C2H2_type"/>
</dbReference>
<dbReference type="GO" id="GO:0000981">
    <property type="term" value="F:DNA-binding transcription factor activity, RNA polymerase II-specific"/>
    <property type="evidence" value="ECO:0007669"/>
    <property type="project" value="TreeGrafter"/>
</dbReference>